<gene>
    <name evidence="3" type="ORF">HPP92_027617</name>
</gene>
<reference evidence="3 4" key="1">
    <citation type="journal article" date="2020" name="Nat. Food">
        <title>A phased Vanilla planifolia genome enables genetic improvement of flavour and production.</title>
        <authorList>
            <person name="Hasing T."/>
            <person name="Tang H."/>
            <person name="Brym M."/>
            <person name="Khazi F."/>
            <person name="Huang T."/>
            <person name="Chambers A.H."/>
        </authorList>
    </citation>
    <scope>NUCLEOTIDE SEQUENCE [LARGE SCALE GENOMIC DNA]</scope>
    <source>
        <tissue evidence="3">Leaf</tissue>
    </source>
</reference>
<keyword evidence="4" id="KW-1185">Reference proteome</keyword>
<sequence length="328" mass="37613">MAQVEEVQRVCHFHHIPSPKDFSTDIEPSNVPAVFHGAIKEWKAVTKWNPSAGGLDYLQERVGSAVVDAMMSKSAPIFYGDLRNYERVSIPFASFMTACRSYHKGISTFSGHGDNAKLSNLEEIQTSVLDALDLIYLAQVPIVNQENKEPCPLDMLRDDLEMPTFLVNKELASINLWMNRARSRSSTHYDPHHNLLCLVAGCKQVVLWPPCACHMLYPMPIFGEASNHSAVDLVNPDYSLHTRAINSDGYSQKVVLHPGDALFIPEGWYHQVDSDDLTIAVNFWWKSRMMCEMLEYMDAYYLRRILSRYIFHLWLSFWEIQCIFKAKF</sequence>
<proteinExistence type="inferred from homology"/>
<dbReference type="OrthoDB" id="338816at2759"/>
<dbReference type="PANTHER" id="PTHR12461">
    <property type="entry name" value="HYPOXIA-INDUCIBLE FACTOR 1 ALPHA INHIBITOR-RELATED"/>
    <property type="match status" value="1"/>
</dbReference>
<dbReference type="SMART" id="SM00558">
    <property type="entry name" value="JmjC"/>
    <property type="match status" value="1"/>
</dbReference>
<accession>A0A835PB71</accession>
<evidence type="ECO:0000313" key="4">
    <source>
        <dbReference type="Proteomes" id="UP000636800"/>
    </source>
</evidence>
<dbReference type="Gene3D" id="2.60.120.650">
    <property type="entry name" value="Cupin"/>
    <property type="match status" value="1"/>
</dbReference>
<comment type="caution">
    <text evidence="3">The sequence shown here is derived from an EMBL/GenBank/DDBJ whole genome shotgun (WGS) entry which is preliminary data.</text>
</comment>
<evidence type="ECO:0000256" key="1">
    <source>
        <dbReference type="ARBA" id="ARBA00006801"/>
    </source>
</evidence>
<dbReference type="Pfam" id="PF13621">
    <property type="entry name" value="Cupin_8"/>
    <property type="match status" value="1"/>
</dbReference>
<organism evidence="3 4">
    <name type="scientific">Vanilla planifolia</name>
    <name type="common">Vanilla</name>
    <dbReference type="NCBI Taxonomy" id="51239"/>
    <lineage>
        <taxon>Eukaryota</taxon>
        <taxon>Viridiplantae</taxon>
        <taxon>Streptophyta</taxon>
        <taxon>Embryophyta</taxon>
        <taxon>Tracheophyta</taxon>
        <taxon>Spermatophyta</taxon>
        <taxon>Magnoliopsida</taxon>
        <taxon>Liliopsida</taxon>
        <taxon>Asparagales</taxon>
        <taxon>Orchidaceae</taxon>
        <taxon>Vanilloideae</taxon>
        <taxon>Vanilleae</taxon>
        <taxon>Vanilla</taxon>
    </lineage>
</organism>
<evidence type="ECO:0000259" key="2">
    <source>
        <dbReference type="PROSITE" id="PS51184"/>
    </source>
</evidence>
<protein>
    <recommendedName>
        <fullName evidence="2">JmjC domain-containing protein</fullName>
    </recommendedName>
</protein>
<comment type="similarity">
    <text evidence="1">Belongs to the JARID1 histone demethylase family.</text>
</comment>
<name>A0A835PB71_VANPL</name>
<dbReference type="EMBL" id="JADCNL010000252">
    <property type="protein sequence ID" value="KAG0448889.1"/>
    <property type="molecule type" value="Genomic_DNA"/>
</dbReference>
<feature type="domain" description="JmjC" evidence="2">
    <location>
        <begin position="129"/>
        <end position="300"/>
    </location>
</feature>
<dbReference type="PROSITE" id="PS51184">
    <property type="entry name" value="JMJC"/>
    <property type="match status" value="1"/>
</dbReference>
<dbReference type="PANTHER" id="PTHR12461:SF102">
    <property type="entry name" value="LYSINE-SPECIFIC DEMETHYLASE JMJ31"/>
    <property type="match status" value="1"/>
</dbReference>
<dbReference type="AlphaFoldDB" id="A0A835PB71"/>
<dbReference type="InterPro" id="IPR041667">
    <property type="entry name" value="Cupin_8"/>
</dbReference>
<dbReference type="Proteomes" id="UP000636800">
    <property type="component" value="Unassembled WGS sequence"/>
</dbReference>
<dbReference type="SUPFAM" id="SSF51197">
    <property type="entry name" value="Clavaminate synthase-like"/>
    <property type="match status" value="1"/>
</dbReference>
<dbReference type="InterPro" id="IPR003347">
    <property type="entry name" value="JmjC_dom"/>
</dbReference>
<evidence type="ECO:0000313" key="3">
    <source>
        <dbReference type="EMBL" id="KAG0448889.1"/>
    </source>
</evidence>